<sequence>MHKLILATLLSLATCTAQASLRCEHGIASEGDRTAEVRIKCGEPVSQGLTGYTYDENGNREFAQEEWVYGPKGGMLYFLQFEGERLKRIESRRSN</sequence>
<evidence type="ECO:0000313" key="3">
    <source>
        <dbReference type="Proteomes" id="UP000542720"/>
    </source>
</evidence>
<keyword evidence="3" id="KW-1185">Reference proteome</keyword>
<evidence type="ECO:0000313" key="2">
    <source>
        <dbReference type="EMBL" id="MBB2493464.1"/>
    </source>
</evidence>
<dbReference type="Proteomes" id="UP000542720">
    <property type="component" value="Unassembled WGS sequence"/>
</dbReference>
<protein>
    <submittedName>
        <fullName evidence="2">DUF2845 domain-containing protein</fullName>
    </submittedName>
</protein>
<dbReference type="EMBL" id="JACJUD010000001">
    <property type="protein sequence ID" value="MBB2493464.1"/>
    <property type="molecule type" value="Genomic_DNA"/>
</dbReference>
<reference evidence="2 3" key="1">
    <citation type="submission" date="2020-08" db="EMBL/GenBank/DDBJ databases">
        <authorList>
            <person name="Kim C.M."/>
        </authorList>
    </citation>
    <scope>NUCLEOTIDE SEQUENCE [LARGE SCALE GENOMIC DNA]</scope>
    <source>
        <strain evidence="2 3">UL070</strain>
    </source>
</reference>
<gene>
    <name evidence="2" type="ORF">H3H51_00435</name>
</gene>
<name>A0A7W4LHV4_9GAMM</name>
<dbReference type="Pfam" id="PF11006">
    <property type="entry name" value="DUF2845"/>
    <property type="match status" value="1"/>
</dbReference>
<feature type="chain" id="PRO_5030877815" evidence="1">
    <location>
        <begin position="20"/>
        <end position="95"/>
    </location>
</feature>
<dbReference type="RefSeq" id="WP_183087050.1">
    <property type="nucleotide sequence ID" value="NZ_JACJUD010000001.1"/>
</dbReference>
<organism evidence="2 3">
    <name type="scientific">Aquipseudomonas ullengensis</name>
    <dbReference type="NCBI Taxonomy" id="2759166"/>
    <lineage>
        <taxon>Bacteria</taxon>
        <taxon>Pseudomonadati</taxon>
        <taxon>Pseudomonadota</taxon>
        <taxon>Gammaproteobacteria</taxon>
        <taxon>Pseudomonadales</taxon>
        <taxon>Pseudomonadaceae</taxon>
        <taxon>Aquipseudomonas</taxon>
    </lineage>
</organism>
<comment type="caution">
    <text evidence="2">The sequence shown here is derived from an EMBL/GenBank/DDBJ whole genome shotgun (WGS) entry which is preliminary data.</text>
</comment>
<dbReference type="AlphaFoldDB" id="A0A7W4LHV4"/>
<feature type="signal peptide" evidence="1">
    <location>
        <begin position="1"/>
        <end position="19"/>
    </location>
</feature>
<accession>A0A7W4LHV4</accession>
<proteinExistence type="predicted"/>
<dbReference type="InterPro" id="IPR021268">
    <property type="entry name" value="DUF2845"/>
</dbReference>
<keyword evidence="1" id="KW-0732">Signal</keyword>
<evidence type="ECO:0000256" key="1">
    <source>
        <dbReference type="SAM" id="SignalP"/>
    </source>
</evidence>